<dbReference type="AlphaFoldDB" id="A0A5E6QL98"/>
<evidence type="ECO:0008006" key="3">
    <source>
        <dbReference type="Google" id="ProtNLM"/>
    </source>
</evidence>
<feature type="region of interest" description="Disordered" evidence="1">
    <location>
        <begin position="110"/>
        <end position="131"/>
    </location>
</feature>
<dbReference type="EMBL" id="LR700640">
    <property type="protein sequence ID" value="VVM12720.1"/>
    <property type="molecule type" value="Genomic_DNA"/>
</dbReference>
<reference evidence="2" key="1">
    <citation type="submission" date="2019-09" db="EMBL/GenBank/DDBJ databases">
        <authorList>
            <person name="Chandra G."/>
            <person name="Truman W A."/>
        </authorList>
    </citation>
    <scope>NUCLEOTIDE SEQUENCE</scope>
    <source>
        <strain evidence="2">PS683</strain>
    </source>
</reference>
<protein>
    <recommendedName>
        <fullName evidence="3">Type III secretion effector protein</fullName>
    </recommendedName>
</protein>
<evidence type="ECO:0000313" key="2">
    <source>
        <dbReference type="EMBL" id="VVM12720.1"/>
    </source>
</evidence>
<evidence type="ECO:0000256" key="1">
    <source>
        <dbReference type="SAM" id="MobiDB-lite"/>
    </source>
</evidence>
<proteinExistence type="predicted"/>
<feature type="region of interest" description="Disordered" evidence="1">
    <location>
        <begin position="28"/>
        <end position="54"/>
    </location>
</feature>
<gene>
    <name evidence="2" type="ORF">PS683_01002</name>
</gene>
<name>A0A5E6QL98_PSEFL</name>
<accession>A0A5E6QL98</accession>
<sequence length="316" mass="34073">MLSISQNRFAQPVVDPCQVSAYSAPASLETVGPHTSSTETQAARLGAKSEGAGDNADPAALMGRLVNLFMTLFSQLQSLLLTGGLPSAPKSSDIALTQPHVLPTHARTRVNKRSEPLSELSTKRNGAKPDNIWNGFRQGKNGNCVTISAIKAAMMKFGQSPMDIYTSVEKVAEGYNVVMRDGFELKLTHAELNSAVRGSNFVGLNDPEMLKDAHFLFACSAKRAQIENNDGWARRSFNAAIRSLNDGEDEWGPGEGFKRLGLKDYMRHVSVRAFADKSLIGMVNRRGHSVAVVGGSEEIFGRKGGRPTNGQAIALI</sequence>
<organism evidence="2">
    <name type="scientific">Pseudomonas fluorescens</name>
    <dbReference type="NCBI Taxonomy" id="294"/>
    <lineage>
        <taxon>Bacteria</taxon>
        <taxon>Pseudomonadati</taxon>
        <taxon>Pseudomonadota</taxon>
        <taxon>Gammaproteobacteria</taxon>
        <taxon>Pseudomonadales</taxon>
        <taxon>Pseudomonadaceae</taxon>
        <taxon>Pseudomonas</taxon>
    </lineage>
</organism>